<keyword evidence="7" id="KW-0732">Signal</keyword>
<keyword evidence="3 5" id="KW-0479">Metal-binding</keyword>
<dbReference type="GO" id="GO:0046872">
    <property type="term" value="F:metal ion binding"/>
    <property type="evidence" value="ECO:0007669"/>
    <property type="project" value="UniProtKB-KW"/>
</dbReference>
<evidence type="ECO:0000313" key="11">
    <source>
        <dbReference type="Proteomes" id="UP000550508"/>
    </source>
</evidence>
<evidence type="ECO:0000256" key="6">
    <source>
        <dbReference type="RuleBase" id="RU000414"/>
    </source>
</evidence>
<evidence type="ECO:0000256" key="3">
    <source>
        <dbReference type="ARBA" id="ARBA00022723"/>
    </source>
</evidence>
<dbReference type="Pfam" id="PF02777">
    <property type="entry name" value="Sod_Fe_C"/>
    <property type="match status" value="1"/>
</dbReference>
<dbReference type="InterPro" id="IPR036324">
    <property type="entry name" value="Mn/Fe_SOD_N_sf"/>
</dbReference>
<comment type="caution">
    <text evidence="10">The sequence shown here is derived from an EMBL/GenBank/DDBJ whole genome shotgun (WGS) entry which is preliminary data.</text>
</comment>
<dbReference type="InterPro" id="IPR001189">
    <property type="entry name" value="Mn/Fe_SOD"/>
</dbReference>
<feature type="binding site" evidence="5">
    <location>
        <position position="108"/>
    </location>
    <ligand>
        <name>Mn(2+)</name>
        <dbReference type="ChEBI" id="CHEBI:29035"/>
    </ligand>
</feature>
<dbReference type="PIRSF" id="PIRSF000349">
    <property type="entry name" value="SODismutase"/>
    <property type="match status" value="1"/>
</dbReference>
<protein>
    <recommendedName>
        <fullName evidence="2 6">Superoxide dismutase</fullName>
        <ecNumber evidence="2 6">1.15.1.1</ecNumber>
    </recommendedName>
</protein>
<dbReference type="PANTHER" id="PTHR42769">
    <property type="entry name" value="SUPEROXIDE DISMUTASE"/>
    <property type="match status" value="1"/>
</dbReference>
<keyword evidence="4 6" id="KW-0560">Oxidoreductase</keyword>
<evidence type="ECO:0000259" key="9">
    <source>
        <dbReference type="Pfam" id="PF02777"/>
    </source>
</evidence>
<dbReference type="PANTHER" id="PTHR42769:SF3">
    <property type="entry name" value="SUPEROXIDE DISMUTASE [FE] 2, CHLOROPLASTIC"/>
    <property type="match status" value="1"/>
</dbReference>
<reference evidence="10 11" key="1">
    <citation type="submission" date="2020-05" db="EMBL/GenBank/DDBJ databases">
        <authorList>
            <person name="Kim M.K."/>
        </authorList>
    </citation>
    <scope>NUCLEOTIDE SEQUENCE [LARGE SCALE GENOMIC DNA]</scope>
    <source>
        <strain evidence="10 11">BT25</strain>
    </source>
</reference>
<dbReference type="SUPFAM" id="SSF54719">
    <property type="entry name" value="Fe,Mn superoxide dismutase (SOD), C-terminal domain"/>
    <property type="match status" value="1"/>
</dbReference>
<dbReference type="Proteomes" id="UP000550508">
    <property type="component" value="Unassembled WGS sequence"/>
</dbReference>
<dbReference type="AlphaFoldDB" id="A0A849VYF0"/>
<dbReference type="Gene3D" id="3.55.40.20">
    <property type="entry name" value="Iron/manganese superoxide dismutase, C-terminal domain"/>
    <property type="match status" value="1"/>
</dbReference>
<evidence type="ECO:0000313" key="10">
    <source>
        <dbReference type="EMBL" id="NTS32930.1"/>
    </source>
</evidence>
<dbReference type="EMBL" id="JABUMX010000004">
    <property type="protein sequence ID" value="NTS32930.1"/>
    <property type="molecule type" value="Genomic_DNA"/>
</dbReference>
<dbReference type="PRINTS" id="PR01703">
    <property type="entry name" value="MNSODISMTASE"/>
</dbReference>
<evidence type="ECO:0000256" key="7">
    <source>
        <dbReference type="SAM" id="SignalP"/>
    </source>
</evidence>
<dbReference type="EC" id="1.15.1.1" evidence="2 6"/>
<feature type="domain" description="Manganese/iron superoxide dismutase N-terminal" evidence="8">
    <location>
        <begin position="33"/>
        <end position="115"/>
    </location>
</feature>
<dbReference type="RefSeq" id="WP_174208309.1">
    <property type="nucleotide sequence ID" value="NZ_JABUMX010000004.1"/>
</dbReference>
<proteinExistence type="inferred from homology"/>
<feature type="chain" id="PRO_5032353042" description="Superoxide dismutase" evidence="7">
    <location>
        <begin position="25"/>
        <end position="226"/>
    </location>
</feature>
<dbReference type="InterPro" id="IPR036314">
    <property type="entry name" value="SOD_C_sf"/>
</dbReference>
<sequence length="226" mass="24755">MKFNRRSVLALTAASAATTLFAPAGRSRAAAPFKQPELPYAEGALAPAISARTVGLHYGKHHAGYFKKLNTLVEKTPYADLSLEEVVVRSKKQGDTDIFNNAAQAWNHNLYWQQFKGGSAAPKGELLDAAKTSFGGPDEMQKKMVAEGDKVFGTGWVWLVKDGDKLTIVGLQDAGTPLADDKKALVGIDVWEHAYYLDYENRRPEHVAAVLSKLVNWDYVSEQFAG</sequence>
<evidence type="ECO:0000256" key="1">
    <source>
        <dbReference type="ARBA" id="ARBA00008714"/>
    </source>
</evidence>
<evidence type="ECO:0000256" key="2">
    <source>
        <dbReference type="ARBA" id="ARBA00012682"/>
    </source>
</evidence>
<evidence type="ECO:0000256" key="4">
    <source>
        <dbReference type="ARBA" id="ARBA00023002"/>
    </source>
</evidence>
<dbReference type="InterPro" id="IPR006311">
    <property type="entry name" value="TAT_signal"/>
</dbReference>
<feature type="binding site" evidence="5">
    <location>
        <position position="189"/>
    </location>
    <ligand>
        <name>Mn(2+)</name>
        <dbReference type="ChEBI" id="CHEBI:29035"/>
    </ligand>
</feature>
<evidence type="ECO:0000256" key="5">
    <source>
        <dbReference type="PIRSR" id="PIRSR000349-1"/>
    </source>
</evidence>
<keyword evidence="11" id="KW-1185">Reference proteome</keyword>
<dbReference type="InterPro" id="IPR019833">
    <property type="entry name" value="Mn/Fe_SOD_BS"/>
</dbReference>
<evidence type="ECO:0000259" key="8">
    <source>
        <dbReference type="Pfam" id="PF00081"/>
    </source>
</evidence>
<organism evidence="10 11">
    <name type="scientific">Phyllobacterium pellucidum</name>
    <dbReference type="NCBI Taxonomy" id="2740464"/>
    <lineage>
        <taxon>Bacteria</taxon>
        <taxon>Pseudomonadati</taxon>
        <taxon>Pseudomonadota</taxon>
        <taxon>Alphaproteobacteria</taxon>
        <taxon>Hyphomicrobiales</taxon>
        <taxon>Phyllobacteriaceae</taxon>
        <taxon>Phyllobacterium</taxon>
    </lineage>
</organism>
<comment type="similarity">
    <text evidence="1 6">Belongs to the iron/manganese superoxide dismutase family.</text>
</comment>
<name>A0A849VYF0_9HYPH</name>
<dbReference type="InterPro" id="IPR019831">
    <property type="entry name" value="Mn/Fe_SOD_N"/>
</dbReference>
<feature type="signal peptide" evidence="7">
    <location>
        <begin position="1"/>
        <end position="24"/>
    </location>
</feature>
<feature type="domain" description="Manganese/iron superoxide dismutase C-terminal" evidence="9">
    <location>
        <begin position="122"/>
        <end position="222"/>
    </location>
</feature>
<comment type="function">
    <text evidence="6">Destroys radicals which are normally produced within the cells and which are toxic to biological systems.</text>
</comment>
<dbReference type="Pfam" id="PF00081">
    <property type="entry name" value="Sod_Fe_N"/>
    <property type="match status" value="1"/>
</dbReference>
<feature type="binding site" evidence="5">
    <location>
        <position position="193"/>
    </location>
    <ligand>
        <name>Mn(2+)</name>
        <dbReference type="ChEBI" id="CHEBI:29035"/>
    </ligand>
</feature>
<dbReference type="PROSITE" id="PS51318">
    <property type="entry name" value="TAT"/>
    <property type="match status" value="1"/>
</dbReference>
<gene>
    <name evidence="10" type="ORF">HQ945_16850</name>
</gene>
<accession>A0A849VYF0</accession>
<dbReference type="SUPFAM" id="SSF46609">
    <property type="entry name" value="Fe,Mn superoxide dismutase (SOD), N-terminal domain"/>
    <property type="match status" value="1"/>
</dbReference>
<dbReference type="PROSITE" id="PS00088">
    <property type="entry name" value="SOD_MN"/>
    <property type="match status" value="1"/>
</dbReference>
<comment type="catalytic activity">
    <reaction evidence="6">
        <text>2 superoxide + 2 H(+) = H2O2 + O2</text>
        <dbReference type="Rhea" id="RHEA:20696"/>
        <dbReference type="ChEBI" id="CHEBI:15378"/>
        <dbReference type="ChEBI" id="CHEBI:15379"/>
        <dbReference type="ChEBI" id="CHEBI:16240"/>
        <dbReference type="ChEBI" id="CHEBI:18421"/>
        <dbReference type="EC" id="1.15.1.1"/>
    </reaction>
</comment>
<dbReference type="GO" id="GO:0004784">
    <property type="term" value="F:superoxide dismutase activity"/>
    <property type="evidence" value="ECO:0007669"/>
    <property type="project" value="UniProtKB-EC"/>
</dbReference>
<dbReference type="Gene3D" id="1.10.287.990">
    <property type="entry name" value="Fe,Mn superoxide dismutase (SOD) domain"/>
    <property type="match status" value="1"/>
</dbReference>
<dbReference type="InterPro" id="IPR019832">
    <property type="entry name" value="Mn/Fe_SOD_C"/>
</dbReference>
<feature type="binding site" evidence="5">
    <location>
        <position position="57"/>
    </location>
    <ligand>
        <name>Mn(2+)</name>
        <dbReference type="ChEBI" id="CHEBI:29035"/>
    </ligand>
</feature>